<protein>
    <recommendedName>
        <fullName evidence="9">ARID domain-containing protein</fullName>
    </recommendedName>
</protein>
<evidence type="ECO:0000256" key="3">
    <source>
        <dbReference type="ARBA" id="ARBA00023163"/>
    </source>
</evidence>
<keyword evidence="2" id="KW-0805">Transcription regulation</keyword>
<dbReference type="GO" id="GO:0016586">
    <property type="term" value="C:RSC-type complex"/>
    <property type="evidence" value="ECO:0007669"/>
    <property type="project" value="TreeGrafter"/>
</dbReference>
<accession>A0AA85EM02</accession>
<dbReference type="InterPro" id="IPR052406">
    <property type="entry name" value="Chromatin_Remodeling_Comp"/>
</dbReference>
<keyword evidence="1" id="KW-0156">Chromatin regulator</keyword>
<dbReference type="InterPro" id="IPR013087">
    <property type="entry name" value="Znf_C2H2_type"/>
</dbReference>
<dbReference type="InterPro" id="IPR036388">
    <property type="entry name" value="WH-like_DNA-bd_sf"/>
</dbReference>
<dbReference type="Proteomes" id="UP000050792">
    <property type="component" value="Unassembled WGS sequence"/>
</dbReference>
<dbReference type="Pfam" id="PF01388">
    <property type="entry name" value="ARID"/>
    <property type="match status" value="1"/>
</dbReference>
<dbReference type="PANTHER" id="PTHR22970:SF14">
    <property type="entry name" value="AT-RICH INTERACTIVE DOMAIN-CONTAINING PROTEIN 2"/>
    <property type="match status" value="1"/>
</dbReference>
<dbReference type="GO" id="GO:0006355">
    <property type="term" value="P:regulation of DNA-templated transcription"/>
    <property type="evidence" value="ECO:0007669"/>
    <property type="project" value="InterPro"/>
</dbReference>
<dbReference type="Gene3D" id="1.10.150.60">
    <property type="entry name" value="ARID DNA-binding domain"/>
    <property type="match status" value="1"/>
</dbReference>
<evidence type="ECO:0000256" key="4">
    <source>
        <dbReference type="ARBA" id="ARBA00023242"/>
    </source>
</evidence>
<feature type="domain" description="RFX-type winged-helix" evidence="6">
    <location>
        <begin position="786"/>
        <end position="864"/>
    </location>
</feature>
<name>A0AA85EM02_9TREM</name>
<dbReference type="InterPro" id="IPR036431">
    <property type="entry name" value="ARID_dom_sf"/>
</dbReference>
<organism evidence="7 8">
    <name type="scientific">Schistosoma rodhaini</name>
    <dbReference type="NCBI Taxonomy" id="6188"/>
    <lineage>
        <taxon>Eukaryota</taxon>
        <taxon>Metazoa</taxon>
        <taxon>Spiralia</taxon>
        <taxon>Lophotrochozoa</taxon>
        <taxon>Platyhelminthes</taxon>
        <taxon>Trematoda</taxon>
        <taxon>Digenea</taxon>
        <taxon>Strigeidida</taxon>
        <taxon>Schistosomatoidea</taxon>
        <taxon>Schistosomatidae</taxon>
        <taxon>Schistosoma</taxon>
    </lineage>
</organism>
<keyword evidence="3" id="KW-0804">Transcription</keyword>
<evidence type="ECO:0000259" key="6">
    <source>
        <dbReference type="PROSITE" id="PS51526"/>
    </source>
</evidence>
<dbReference type="WBParaSite" id="SRDH1_14380.8">
    <property type="protein sequence ID" value="SRDH1_14380.8"/>
    <property type="gene ID" value="SRDH1_14380"/>
</dbReference>
<reference evidence="8" key="2">
    <citation type="submission" date="2023-11" db="UniProtKB">
        <authorList>
            <consortium name="WormBaseParasite"/>
        </authorList>
    </citation>
    <scope>IDENTIFICATION</scope>
</reference>
<evidence type="ECO:0000313" key="7">
    <source>
        <dbReference type="Proteomes" id="UP000050792"/>
    </source>
</evidence>
<evidence type="ECO:0000256" key="1">
    <source>
        <dbReference type="ARBA" id="ARBA00022853"/>
    </source>
</evidence>
<dbReference type="Gene3D" id="1.10.10.10">
    <property type="entry name" value="Winged helix-like DNA-binding domain superfamily/Winged helix DNA-binding domain"/>
    <property type="match status" value="1"/>
</dbReference>
<dbReference type="CDD" id="cd16100">
    <property type="entry name" value="ARID"/>
    <property type="match status" value="1"/>
</dbReference>
<dbReference type="PANTHER" id="PTHR22970">
    <property type="entry name" value="AT-RICH INTERACTIVE DOMAIN-CONTAINING PROTEIN 2"/>
    <property type="match status" value="1"/>
</dbReference>
<reference evidence="7" key="1">
    <citation type="submission" date="2022-06" db="EMBL/GenBank/DDBJ databases">
        <authorList>
            <person name="Berger JAMES D."/>
            <person name="Berger JAMES D."/>
        </authorList>
    </citation>
    <scope>NUCLEOTIDE SEQUENCE [LARGE SCALE GENOMIC DNA]</scope>
</reference>
<dbReference type="Pfam" id="PF02257">
    <property type="entry name" value="RFX_DNA_binding"/>
    <property type="match status" value="1"/>
</dbReference>
<dbReference type="GO" id="GO:0003677">
    <property type="term" value="F:DNA binding"/>
    <property type="evidence" value="ECO:0007669"/>
    <property type="project" value="InterPro"/>
</dbReference>
<dbReference type="PROSITE" id="PS00028">
    <property type="entry name" value="ZINC_FINGER_C2H2_1"/>
    <property type="match status" value="1"/>
</dbReference>
<dbReference type="InterPro" id="IPR001606">
    <property type="entry name" value="ARID_dom"/>
</dbReference>
<dbReference type="InterPro" id="IPR003150">
    <property type="entry name" value="DNA-bd_RFX"/>
</dbReference>
<evidence type="ECO:0000259" key="5">
    <source>
        <dbReference type="PROSITE" id="PS51011"/>
    </source>
</evidence>
<keyword evidence="7" id="KW-1185">Reference proteome</keyword>
<proteinExistence type="predicted"/>
<evidence type="ECO:0000313" key="8">
    <source>
        <dbReference type="WBParaSite" id="SRDH1_14380.8"/>
    </source>
</evidence>
<dbReference type="PROSITE" id="PS51526">
    <property type="entry name" value="RFX_DBD"/>
    <property type="match status" value="1"/>
</dbReference>
<sequence length="1367" mass="151494">MSKNKSRFYSLMSSLPLCMKPYEQFILELQKLSRHNRQNSVLQPPYLFGHLIDLQKLYNEVALRGGHKQVTFSHLWLEVYLALGLPPGCVDAGHGLRTIYQRYLELFERNQQMMSRSTFTTDEQDMAATHFDGDAQDFDQFLKSSRQNIYGASVRSNTEEIPNHLRRSWNLSIDLKDDFEYVSLEKSLLSGLPNEIELALNTILLMSSQPNDFSISKNPRLLDVLLYTVGIYDPYFIPEHVTCQYNRYLNFWESNIDKENGRVFLSPIAFYSKELPEIIYDEFRYPPAVQEMIYGDEEAFRVQLVATVLRNLAVDDGLNAVIIGRNPQALRFIFLCIYSKHSCLHQLGLEILSSLYFPVLGSLIPALHRLLTTLLVCPDRIDRIRGLQIVKNLCSTPLFDVTYDNIPPVGTKKVSLTRTGRNIAFLTSLPPVTFSSIASTLCLRDLHLVVLAIDTIHSLTCLGPTLCDRLLQQGLPLEEDALTSLELHIPHQNSSLLSLLVALLNLEAQAMGSDSLIRVRVMQALGTESTNTKPCVSKPSFSTASPLSKTSTAIMQTISNSSYIPPQNPTVTSSTNSTVQLPVYCAQPNLTISLNHPSCCTSYRLSVCDTLQTPTGKISIPTAPSYFPHNLSGCSPPSTSSNFLAANPSVSGIQSADSPRVNKRDLLVRNCLPVITTPRVNLSVREFGTVISSTQQGPGSSPTSKPGLSVIQSSHITSAMNSATVNNSISSTNDLMSKVCLPQKLSTTPVLNTPITNSEIQKQVNPPSKPLVTENGIPQLDRREFMFEWLKSNYAVHNHSSIPRIQIYNEYQKAHLQRFKNIVAISPVDFHSQIKTIFPGVGQVKVQVPGGSVEIHYNNLKHVNAPEPESQQGINDIMASVLSPTKIESMCHESRSPKAKSRKRPATGAFLHPASPKLASKNEDLQNQVLKSSKIDVCELNGHLESPKLTNGQLVCPLNGLSRDTTDVLNITTRIHNGSPVRKLNASLNTNEDGCVQKKSTTPVRATAVVSLPDSKIMVVPVFTALDMGHNLTLKGTSTGEVPMMFKMQTSENHEINKTSNTIPICSNFDYATAISKTKVNVITSSLTLNSISSTPSDRGCKLAKQLDDSIISENYTNEISTDHGKCAQLFCMWNTCMQAFSESVELYRHFQNVHYKSIQDSGQIECVWGNCSEVISGPSFDILMDHLRAKHNLQLPYIMESPPNGPSNIDNVISSAVNTNQSIYSPMNFETAAGKHSSHSSCQIEKPFVYDELQLSNILSEECRRALTGGIPNPPFAPTPVHEGPVTKHLRLTAALALRNLLQYSDVARRYISSCENLLCDLAFANLESSPTIFECLTLLSSPFDENTPTTSTSTTQYCVDEKHIF</sequence>
<feature type="domain" description="ARID" evidence="5">
    <location>
        <begin position="19"/>
        <end position="112"/>
    </location>
</feature>
<keyword evidence="4" id="KW-0539">Nucleus</keyword>
<dbReference type="PROSITE" id="PS51011">
    <property type="entry name" value="ARID"/>
    <property type="match status" value="1"/>
</dbReference>
<dbReference type="SMART" id="SM01014">
    <property type="entry name" value="ARID"/>
    <property type="match status" value="1"/>
</dbReference>
<dbReference type="Gene3D" id="3.30.160.60">
    <property type="entry name" value="Classic Zinc Finger"/>
    <property type="match status" value="1"/>
</dbReference>
<dbReference type="SUPFAM" id="SSF46774">
    <property type="entry name" value="ARID-like"/>
    <property type="match status" value="1"/>
</dbReference>
<evidence type="ECO:0000256" key="2">
    <source>
        <dbReference type="ARBA" id="ARBA00023015"/>
    </source>
</evidence>
<dbReference type="SMART" id="SM00501">
    <property type="entry name" value="BRIGHT"/>
    <property type="match status" value="1"/>
</dbReference>
<evidence type="ECO:0008006" key="9">
    <source>
        <dbReference type="Google" id="ProtNLM"/>
    </source>
</evidence>
<dbReference type="GO" id="GO:0006325">
    <property type="term" value="P:chromatin organization"/>
    <property type="evidence" value="ECO:0007669"/>
    <property type="project" value="UniProtKB-KW"/>
</dbReference>